<sequence>MTKPQEKRLTRRSRVEDTDECLENCQSSDEDDYAPQISVVPTITSERFIQEYDVIRKPTEVPLNWDSANRISPNVALVPRDDSEPVNAGDVSLGNPSELEYLPGTECSPEMQNLPEVESSCSPAEPVKENLKERKQVPQVEEPTLDVLNENQRKQDNETHLQTEETTPDVSVQNGRLSSPDPDEDETDQDETNLAIWPITV</sequence>
<gene>
    <name evidence="2" type="ORF">Q7C36_005177</name>
</gene>
<reference evidence="2" key="1">
    <citation type="submission" date="2023-08" db="EMBL/GenBank/DDBJ databases">
        <title>Pelteobagrus vachellii genome.</title>
        <authorList>
            <person name="Liu H."/>
        </authorList>
    </citation>
    <scope>NUCLEOTIDE SEQUENCE</scope>
    <source>
        <strain evidence="2">PRFRI_2022a</strain>
        <tissue evidence="2">Muscle</tissue>
    </source>
</reference>
<evidence type="ECO:0000256" key="1">
    <source>
        <dbReference type="SAM" id="MobiDB-lite"/>
    </source>
</evidence>
<organism evidence="2 3">
    <name type="scientific">Tachysurus vachellii</name>
    <name type="common">Darkbarbel catfish</name>
    <name type="synonym">Pelteobagrus vachellii</name>
    <dbReference type="NCBI Taxonomy" id="175792"/>
    <lineage>
        <taxon>Eukaryota</taxon>
        <taxon>Metazoa</taxon>
        <taxon>Chordata</taxon>
        <taxon>Craniata</taxon>
        <taxon>Vertebrata</taxon>
        <taxon>Euteleostomi</taxon>
        <taxon>Actinopterygii</taxon>
        <taxon>Neopterygii</taxon>
        <taxon>Teleostei</taxon>
        <taxon>Ostariophysi</taxon>
        <taxon>Siluriformes</taxon>
        <taxon>Bagridae</taxon>
        <taxon>Tachysurus</taxon>
    </lineage>
</organism>
<comment type="caution">
    <text evidence="2">The sequence shown here is derived from an EMBL/GenBank/DDBJ whole genome shotgun (WGS) entry which is preliminary data.</text>
</comment>
<evidence type="ECO:0000313" key="3">
    <source>
        <dbReference type="Proteomes" id="UP001187315"/>
    </source>
</evidence>
<evidence type="ECO:0000313" key="2">
    <source>
        <dbReference type="EMBL" id="KAK2861011.1"/>
    </source>
</evidence>
<feature type="region of interest" description="Disordered" evidence="1">
    <location>
        <begin position="1"/>
        <end position="32"/>
    </location>
</feature>
<feature type="compositionally biased region" description="Basic and acidic residues" evidence="1">
    <location>
        <begin position="1"/>
        <end position="16"/>
    </location>
</feature>
<keyword evidence="3" id="KW-1185">Reference proteome</keyword>
<dbReference type="EMBL" id="JAVHJS010000004">
    <property type="protein sequence ID" value="KAK2861011.1"/>
    <property type="molecule type" value="Genomic_DNA"/>
</dbReference>
<accession>A0AA88NLP2</accession>
<dbReference type="Proteomes" id="UP001187315">
    <property type="component" value="Unassembled WGS sequence"/>
</dbReference>
<dbReference type="AlphaFoldDB" id="A0AA88NLP2"/>
<name>A0AA88NLP2_TACVA</name>
<feature type="compositionally biased region" description="Basic and acidic residues" evidence="1">
    <location>
        <begin position="151"/>
        <end position="163"/>
    </location>
</feature>
<feature type="region of interest" description="Disordered" evidence="1">
    <location>
        <begin position="76"/>
        <end position="201"/>
    </location>
</feature>
<feature type="compositionally biased region" description="Polar residues" evidence="1">
    <location>
        <begin position="164"/>
        <end position="177"/>
    </location>
</feature>
<feature type="compositionally biased region" description="Acidic residues" evidence="1">
    <location>
        <begin position="181"/>
        <end position="191"/>
    </location>
</feature>
<feature type="compositionally biased region" description="Basic and acidic residues" evidence="1">
    <location>
        <begin position="126"/>
        <end position="136"/>
    </location>
</feature>
<proteinExistence type="predicted"/>
<protein>
    <submittedName>
        <fullName evidence="2">Uncharacterized protein</fullName>
    </submittedName>
</protein>
<feature type="compositionally biased region" description="Acidic residues" evidence="1">
    <location>
        <begin position="17"/>
        <end position="32"/>
    </location>
</feature>